<feature type="binding site" evidence="5">
    <location>
        <position position="148"/>
    </location>
    <ligand>
        <name>Mg(2+)</name>
        <dbReference type="ChEBI" id="CHEBI:18420"/>
    </ligand>
</feature>
<feature type="binding site" evidence="5">
    <location>
        <position position="74"/>
    </location>
    <ligand>
        <name>Mg(2+)</name>
        <dbReference type="ChEBI" id="CHEBI:18420"/>
    </ligand>
</feature>
<dbReference type="PANTHER" id="PTHR43046:SF12">
    <property type="entry name" value="GDP-MANNOSE MANNOSYL HYDROLASE"/>
    <property type="match status" value="1"/>
</dbReference>
<evidence type="ECO:0000256" key="3">
    <source>
        <dbReference type="ARBA" id="ARBA00022842"/>
    </source>
</evidence>
<dbReference type="PIRSF" id="PIRSF037599">
    <property type="entry name" value="GDPMH"/>
    <property type="match status" value="1"/>
</dbReference>
<reference evidence="8 9" key="1">
    <citation type="submission" date="2020-04" db="EMBL/GenBank/DDBJ databases">
        <authorList>
            <person name="De Canck E."/>
        </authorList>
    </citation>
    <scope>NUCLEOTIDE SEQUENCE [LARGE SCALE GENOMIC DNA]</scope>
    <source>
        <strain evidence="8 9">LMG 1861</strain>
    </source>
</reference>
<evidence type="ECO:0000259" key="7">
    <source>
        <dbReference type="PROSITE" id="PS51462"/>
    </source>
</evidence>
<feature type="domain" description="Nudix hydrolase" evidence="7">
    <location>
        <begin position="39"/>
        <end position="176"/>
    </location>
</feature>
<feature type="binding site" evidence="5">
    <location>
        <position position="94"/>
    </location>
    <ligand>
        <name>Mg(2+)</name>
        <dbReference type="ChEBI" id="CHEBI:18420"/>
    </ligand>
</feature>
<dbReference type="EMBL" id="CADILD010000002">
    <property type="protein sequence ID" value="CAB3887636.1"/>
    <property type="molecule type" value="Genomic_DNA"/>
</dbReference>
<dbReference type="Pfam" id="PF00293">
    <property type="entry name" value="NUDIX"/>
    <property type="match status" value="1"/>
</dbReference>
<dbReference type="CDD" id="cd03430">
    <property type="entry name" value="NUDIX_GDPMH_NudD"/>
    <property type="match status" value="1"/>
</dbReference>
<dbReference type="SUPFAM" id="SSF55811">
    <property type="entry name" value="Nudix"/>
    <property type="match status" value="1"/>
</dbReference>
<dbReference type="InterPro" id="IPR015797">
    <property type="entry name" value="NUDIX_hydrolase-like_dom_sf"/>
</dbReference>
<keyword evidence="3 5" id="KW-0460">Magnesium</keyword>
<comment type="cofactor">
    <cofactor evidence="5">
        <name>Mg(2+)</name>
        <dbReference type="ChEBI" id="CHEBI:18420"/>
    </cofactor>
    <text evidence="5">Binds 1 Mg(2+) ion per subunit.</text>
</comment>
<evidence type="ECO:0000256" key="1">
    <source>
        <dbReference type="ARBA" id="ARBA00022723"/>
    </source>
</evidence>
<keyword evidence="2 8" id="KW-0378">Hydrolase</keyword>
<feature type="short sequence motif" description="Nudix box" evidence="6">
    <location>
        <begin position="75"/>
        <end position="96"/>
    </location>
</feature>
<sequence length="176" mass="19114">MSTSPLGWPAAATAAATTAANNAPAGVLPRADFRQAVEMLPLVSIDLLLRDGAGRYLTGLRTNPPARGAWFVPGGRIRKNEALRTALDRIAREELGLAIAPDAWTPRGVYEHFYGTNFAGEAGRSTHYVVLAYEAELSLDTATLPRGQHHGYRWLQAEEIAADPGVHPYTQAYFKE</sequence>
<keyword evidence="1 5" id="KW-0479">Metal-binding</keyword>
<evidence type="ECO:0000256" key="2">
    <source>
        <dbReference type="ARBA" id="ARBA00022801"/>
    </source>
</evidence>
<dbReference type="AlphaFoldDB" id="A0A6S7DY62"/>
<evidence type="ECO:0000313" key="9">
    <source>
        <dbReference type="Proteomes" id="UP000494105"/>
    </source>
</evidence>
<dbReference type="GO" id="GO:0046872">
    <property type="term" value="F:metal ion binding"/>
    <property type="evidence" value="ECO:0007669"/>
    <property type="project" value="UniProtKB-KW"/>
</dbReference>
<dbReference type="PANTHER" id="PTHR43046">
    <property type="entry name" value="GDP-MANNOSE MANNOSYL HYDROLASE"/>
    <property type="match status" value="1"/>
</dbReference>
<dbReference type="Gene3D" id="3.90.79.10">
    <property type="entry name" value="Nucleoside Triphosphate Pyrophosphohydrolase"/>
    <property type="match status" value="1"/>
</dbReference>
<organism evidence="8 9">
    <name type="scientific">Achromobacter piechaudii</name>
    <dbReference type="NCBI Taxonomy" id="72556"/>
    <lineage>
        <taxon>Bacteria</taxon>
        <taxon>Pseudomonadati</taxon>
        <taxon>Pseudomonadota</taxon>
        <taxon>Betaproteobacteria</taxon>
        <taxon>Burkholderiales</taxon>
        <taxon>Alcaligenaceae</taxon>
        <taxon>Achromobacter</taxon>
    </lineage>
</organism>
<dbReference type="EC" id="3.6.1.-" evidence="8"/>
<proteinExistence type="predicted"/>
<protein>
    <submittedName>
        <fullName evidence="8">GDP-mannose mannosyl hydrolase</fullName>
        <ecNumber evidence="8">3.6.1.-</ecNumber>
    </submittedName>
</protein>
<dbReference type="Proteomes" id="UP000494105">
    <property type="component" value="Unassembled WGS sequence"/>
</dbReference>
<accession>A0A6S7DY62</accession>
<evidence type="ECO:0000313" key="8">
    <source>
        <dbReference type="EMBL" id="CAB3887636.1"/>
    </source>
</evidence>
<dbReference type="InterPro" id="IPR033715">
    <property type="entry name" value="GDPMH"/>
</dbReference>
<evidence type="ECO:0000256" key="4">
    <source>
        <dbReference type="PIRSR" id="PIRSR037599-1"/>
    </source>
</evidence>
<gene>
    <name evidence="8" type="primary">gmm</name>
    <name evidence="8" type="ORF">LMG1861_03609</name>
</gene>
<evidence type="ECO:0000256" key="5">
    <source>
        <dbReference type="PIRSR" id="PIRSR037599-3"/>
    </source>
</evidence>
<name>A0A6S7DY62_9BURK</name>
<dbReference type="PROSITE" id="PS51462">
    <property type="entry name" value="NUDIX"/>
    <property type="match status" value="1"/>
</dbReference>
<evidence type="ECO:0000256" key="6">
    <source>
        <dbReference type="PIRSR" id="PIRSR037599-4"/>
    </source>
</evidence>
<dbReference type="GO" id="GO:0008727">
    <property type="term" value="F:GDP-mannose mannosyl hydrolase activity"/>
    <property type="evidence" value="ECO:0007669"/>
    <property type="project" value="InterPro"/>
</dbReference>
<feature type="site" description="Critical for catalysis" evidence="4">
    <location>
        <position position="149"/>
    </location>
</feature>
<dbReference type="InterPro" id="IPR000086">
    <property type="entry name" value="NUDIX_hydrolase_dom"/>
</dbReference>